<accession>A0A2A2AS07</accession>
<feature type="compositionally biased region" description="Pro residues" evidence="3">
    <location>
        <begin position="32"/>
        <end position="44"/>
    </location>
</feature>
<dbReference type="EMBL" id="NSJD01000001">
    <property type="protein sequence ID" value="PAT41375.1"/>
    <property type="molecule type" value="Genomic_DNA"/>
</dbReference>
<dbReference type="Pfam" id="PF02926">
    <property type="entry name" value="THUMP"/>
    <property type="match status" value="1"/>
</dbReference>
<evidence type="ECO:0000256" key="3">
    <source>
        <dbReference type="SAM" id="MobiDB-lite"/>
    </source>
</evidence>
<evidence type="ECO:0000313" key="6">
    <source>
        <dbReference type="Proteomes" id="UP000218644"/>
    </source>
</evidence>
<dbReference type="InterPro" id="IPR000241">
    <property type="entry name" value="RlmKL-like_Mtase"/>
</dbReference>
<dbReference type="Proteomes" id="UP000218644">
    <property type="component" value="Unassembled WGS sequence"/>
</dbReference>
<proteinExistence type="predicted"/>
<dbReference type="PANTHER" id="PTHR47313:SF1">
    <property type="entry name" value="RIBOSOMAL RNA LARGE SUBUNIT METHYLTRANSFERASE K_L"/>
    <property type="match status" value="1"/>
</dbReference>
<dbReference type="Gene3D" id="3.40.50.150">
    <property type="entry name" value="Vaccinia Virus protein VP39"/>
    <property type="match status" value="1"/>
</dbReference>
<protein>
    <submittedName>
        <fullName evidence="5">RNA methyltransferase</fullName>
    </submittedName>
</protein>
<sequence length="482" mass="52557">MRAPHRRQIPRGAAHRPRQSAQKPVTTTASRPPSPRPAPVPAPNSAPNSAPNPAAPAAAPAAASQAARPAPYLFLPCAAHTEALLGAEVQRITGLPEAALTLQRAGVAIHAGGDDQQLLALAMQLNLHSRIAQRVLIVLAQGPYQREDDLYALAAQLPWEQWFTPAQTFKIEATAQRSPLKSLNFAALRIKDAVADRFRARQGQRPSVDTQRPQVRIHLHLDAQTQQLAIDTSGAPLFKRGWREDKGAAPLKETLAASMIAATGWQPLSHAPLPLYDPCCGSGTIAIEAAQMACDIAPGLQRRFAFEHLLPHQPQHWQALREQALARRRAPATPVFGSDIAHRMVDFARRNAERAGVAQAVQLRGGDLLQRLPPCAQPGILLLNPPYGTRIDAAGSAGRNLQARKQMGFSAREFSGDDDGAAFFAQLAAHWKSHYGGWTAWLLSPDMKLPGKLRLKESRRVPMWNGPIDCRLFRFDLQARKS</sequence>
<feature type="compositionally biased region" description="Polar residues" evidence="3">
    <location>
        <begin position="19"/>
        <end position="28"/>
    </location>
</feature>
<reference evidence="5 6" key="1">
    <citation type="submission" date="2017-08" db="EMBL/GenBank/DDBJ databases">
        <title>WGS of Clinical strains of the CDC Group NO-1 linked to zoonotic infections in humans.</title>
        <authorList>
            <person name="Bernier A.-M."/>
            <person name="Bernard K."/>
        </authorList>
    </citation>
    <scope>NUCLEOTIDE SEQUENCE [LARGE SCALE GENOMIC DNA]</scope>
    <source>
        <strain evidence="5 6">NML79-0751</strain>
    </source>
</reference>
<evidence type="ECO:0000256" key="1">
    <source>
        <dbReference type="ARBA" id="ARBA00022603"/>
    </source>
</evidence>
<dbReference type="PROSITE" id="PS51165">
    <property type="entry name" value="THUMP"/>
    <property type="match status" value="1"/>
</dbReference>
<keyword evidence="2" id="KW-0694">RNA-binding</keyword>
<dbReference type="InterPro" id="IPR004114">
    <property type="entry name" value="THUMP_dom"/>
</dbReference>
<dbReference type="SMART" id="SM00981">
    <property type="entry name" value="THUMP"/>
    <property type="match status" value="1"/>
</dbReference>
<keyword evidence="1 5" id="KW-0489">Methyltransferase</keyword>
<gene>
    <name evidence="5" type="ORF">CK623_00025</name>
</gene>
<evidence type="ECO:0000313" key="5">
    <source>
        <dbReference type="EMBL" id="PAT41375.1"/>
    </source>
</evidence>
<dbReference type="GO" id="GO:0008990">
    <property type="term" value="F:rRNA (guanine-N2-)-methyltransferase activity"/>
    <property type="evidence" value="ECO:0007669"/>
    <property type="project" value="TreeGrafter"/>
</dbReference>
<dbReference type="Gene3D" id="3.30.2130.30">
    <property type="match status" value="1"/>
</dbReference>
<name>A0A2A2AS07_9BURK</name>
<feature type="region of interest" description="Disordered" evidence="3">
    <location>
        <begin position="1"/>
        <end position="62"/>
    </location>
</feature>
<dbReference type="AlphaFoldDB" id="A0A2A2AS07"/>
<feature type="compositionally biased region" description="Low complexity" evidence="3">
    <location>
        <begin position="45"/>
        <end position="62"/>
    </location>
</feature>
<dbReference type="Pfam" id="PF01170">
    <property type="entry name" value="UPF0020"/>
    <property type="match status" value="1"/>
</dbReference>
<comment type="caution">
    <text evidence="5">The sequence shown here is derived from an EMBL/GenBank/DDBJ whole genome shotgun (WGS) entry which is preliminary data.</text>
</comment>
<feature type="domain" description="THUMP" evidence="4">
    <location>
        <begin position="121"/>
        <end position="232"/>
    </location>
</feature>
<feature type="compositionally biased region" description="Basic residues" evidence="3">
    <location>
        <begin position="1"/>
        <end position="18"/>
    </location>
</feature>
<dbReference type="SUPFAM" id="SSF53335">
    <property type="entry name" value="S-adenosyl-L-methionine-dependent methyltransferases"/>
    <property type="match status" value="1"/>
</dbReference>
<keyword evidence="5" id="KW-0808">Transferase</keyword>
<dbReference type="InterPro" id="IPR029063">
    <property type="entry name" value="SAM-dependent_MTases_sf"/>
</dbReference>
<evidence type="ECO:0000259" key="4">
    <source>
        <dbReference type="PROSITE" id="PS51165"/>
    </source>
</evidence>
<organism evidence="5 6">
    <name type="scientific">Vandammella animalimorsus</name>
    <dbReference type="NCBI Taxonomy" id="2029117"/>
    <lineage>
        <taxon>Bacteria</taxon>
        <taxon>Pseudomonadati</taxon>
        <taxon>Pseudomonadota</taxon>
        <taxon>Betaproteobacteria</taxon>
        <taxon>Burkholderiales</taxon>
        <taxon>Comamonadaceae</taxon>
        <taxon>Vandammella</taxon>
    </lineage>
</organism>
<dbReference type="PANTHER" id="PTHR47313">
    <property type="entry name" value="RIBOSOMAL RNA LARGE SUBUNIT METHYLTRANSFERASE K/L"/>
    <property type="match status" value="1"/>
</dbReference>
<dbReference type="CDD" id="cd11715">
    <property type="entry name" value="THUMP_AdoMetMT"/>
    <property type="match status" value="1"/>
</dbReference>
<evidence type="ECO:0000256" key="2">
    <source>
        <dbReference type="PROSITE-ProRule" id="PRU00529"/>
    </source>
</evidence>
<dbReference type="GO" id="GO:0070043">
    <property type="term" value="F:rRNA (guanine-N7-)-methyltransferase activity"/>
    <property type="evidence" value="ECO:0007669"/>
    <property type="project" value="TreeGrafter"/>
</dbReference>
<dbReference type="GO" id="GO:0003723">
    <property type="term" value="F:RNA binding"/>
    <property type="evidence" value="ECO:0007669"/>
    <property type="project" value="UniProtKB-UniRule"/>
</dbReference>